<dbReference type="InterPro" id="IPR013094">
    <property type="entry name" value="AB_hydrolase_3"/>
</dbReference>
<evidence type="ECO:0000313" key="5">
    <source>
        <dbReference type="Proteomes" id="UP001630127"/>
    </source>
</evidence>
<dbReference type="GO" id="GO:0016787">
    <property type="term" value="F:hydrolase activity"/>
    <property type="evidence" value="ECO:0007669"/>
    <property type="project" value="UniProtKB-KW"/>
</dbReference>
<dbReference type="InterPro" id="IPR050466">
    <property type="entry name" value="Carboxylest/Gibb_receptor"/>
</dbReference>
<gene>
    <name evidence="4" type="ORF">ACH5RR_040513</name>
</gene>
<dbReference type="Gene3D" id="3.40.50.1820">
    <property type="entry name" value="alpha/beta hydrolase"/>
    <property type="match status" value="1"/>
</dbReference>
<evidence type="ECO:0000313" key="4">
    <source>
        <dbReference type="EMBL" id="KAL3497781.1"/>
    </source>
</evidence>
<name>A0ABD2XRY0_9GENT</name>
<dbReference type="InterPro" id="IPR002168">
    <property type="entry name" value="Lipase_GDXG_HIS_AS"/>
</dbReference>
<accession>A0ABD2XRY0</accession>
<reference evidence="4 5" key="1">
    <citation type="submission" date="2024-11" db="EMBL/GenBank/DDBJ databases">
        <title>A near-complete genome assembly of Cinchona calisaya.</title>
        <authorList>
            <person name="Lian D.C."/>
            <person name="Zhao X.W."/>
            <person name="Wei L."/>
        </authorList>
    </citation>
    <scope>NUCLEOTIDE SEQUENCE [LARGE SCALE GENOMIC DNA]</scope>
    <source>
        <tissue evidence="4">Nenye</tissue>
    </source>
</reference>
<dbReference type="SUPFAM" id="SSF53474">
    <property type="entry name" value="alpha/beta-Hydrolases"/>
    <property type="match status" value="1"/>
</dbReference>
<sequence>MVDKLTQVDLHADPYGYLGFVKNPDGSVTRQTVYPSTPITSYDSNPILLAKDIPINQSKNTWVRVFLPKEYSLDSSQDKKLPLLIYIHGGGFIVCSASAHFLDNFYSTFATEIPVIIVSIEYRNAPEHRLPAAYEDCMEALHWIKTSQDEWLTKYADLSNSFLMGSSAGGNIAYHVGLSASSFADDLRPLNIKGLILHQPFFGGNKRTQSELRALNDKILPPCVSDVMWELSLPFGVDRDHEFCNPILSIKSGQFDQIKALGWKILVTGYEGDPLFDRQIELAKILEEKGVALVAKFVEGGYHGIDTFELPKLKDLCEVVKEFVKSIVTVNA</sequence>
<dbReference type="PANTHER" id="PTHR23024:SF546">
    <property type="entry name" value="CARBOXYLESTERASE 120-RELATED"/>
    <property type="match status" value="1"/>
</dbReference>
<proteinExistence type="inferred from homology"/>
<evidence type="ECO:0000256" key="1">
    <source>
        <dbReference type="ARBA" id="ARBA00010515"/>
    </source>
</evidence>
<dbReference type="AlphaFoldDB" id="A0ABD2XRY0"/>
<dbReference type="Pfam" id="PF07859">
    <property type="entry name" value="Abhydrolase_3"/>
    <property type="match status" value="1"/>
</dbReference>
<comment type="caution">
    <text evidence="4">The sequence shown here is derived from an EMBL/GenBank/DDBJ whole genome shotgun (WGS) entry which is preliminary data.</text>
</comment>
<organism evidence="4 5">
    <name type="scientific">Cinchona calisaya</name>
    <dbReference type="NCBI Taxonomy" id="153742"/>
    <lineage>
        <taxon>Eukaryota</taxon>
        <taxon>Viridiplantae</taxon>
        <taxon>Streptophyta</taxon>
        <taxon>Embryophyta</taxon>
        <taxon>Tracheophyta</taxon>
        <taxon>Spermatophyta</taxon>
        <taxon>Magnoliopsida</taxon>
        <taxon>eudicotyledons</taxon>
        <taxon>Gunneridae</taxon>
        <taxon>Pentapetalae</taxon>
        <taxon>asterids</taxon>
        <taxon>lamiids</taxon>
        <taxon>Gentianales</taxon>
        <taxon>Rubiaceae</taxon>
        <taxon>Cinchonoideae</taxon>
        <taxon>Cinchoneae</taxon>
        <taxon>Cinchona</taxon>
    </lineage>
</organism>
<evidence type="ECO:0000259" key="3">
    <source>
        <dbReference type="Pfam" id="PF07859"/>
    </source>
</evidence>
<protein>
    <recommendedName>
        <fullName evidence="3">Alpha/beta hydrolase fold-3 domain-containing protein</fullName>
    </recommendedName>
</protein>
<dbReference type="InterPro" id="IPR029058">
    <property type="entry name" value="AB_hydrolase_fold"/>
</dbReference>
<feature type="domain" description="Alpha/beta hydrolase fold-3" evidence="3">
    <location>
        <begin position="84"/>
        <end position="305"/>
    </location>
</feature>
<dbReference type="EMBL" id="JBJUIK010000017">
    <property type="protein sequence ID" value="KAL3497781.1"/>
    <property type="molecule type" value="Genomic_DNA"/>
</dbReference>
<dbReference type="Proteomes" id="UP001630127">
    <property type="component" value="Unassembled WGS sequence"/>
</dbReference>
<comment type="similarity">
    <text evidence="1">Belongs to the 'GDXG' lipolytic enzyme family.</text>
</comment>
<keyword evidence="2" id="KW-0378">Hydrolase</keyword>
<dbReference type="PANTHER" id="PTHR23024">
    <property type="entry name" value="ARYLACETAMIDE DEACETYLASE"/>
    <property type="match status" value="1"/>
</dbReference>
<evidence type="ECO:0000256" key="2">
    <source>
        <dbReference type="ARBA" id="ARBA00022801"/>
    </source>
</evidence>
<keyword evidence="5" id="KW-1185">Reference proteome</keyword>
<dbReference type="PROSITE" id="PS01173">
    <property type="entry name" value="LIPASE_GDXG_HIS"/>
    <property type="match status" value="1"/>
</dbReference>